<evidence type="ECO:0000313" key="2">
    <source>
        <dbReference type="Proteomes" id="UP000198943"/>
    </source>
</evidence>
<dbReference type="EMBL" id="FMYW01000005">
    <property type="protein sequence ID" value="SDC34529.1"/>
    <property type="molecule type" value="Genomic_DNA"/>
</dbReference>
<dbReference type="Proteomes" id="UP000198943">
    <property type="component" value="Unassembled WGS sequence"/>
</dbReference>
<sequence>MSALEPISMQAVSEKVVLARKGRLEEDAQFVVNPRLTSTEFIPLEERMAGEKPEIAACLAKLKEKVGSETFAKRFNVLQNINRSDKNLLIVTGSERLRTLLLKEHLKDIMDAFSVDNVRIVGGAGFGGIDAF</sequence>
<dbReference type="RefSeq" id="WP_093730040.1">
    <property type="nucleotide sequence ID" value="NZ_FMYW01000005.1"/>
</dbReference>
<name>A0A1G6KTV2_9FIRM</name>
<evidence type="ECO:0000313" key="1">
    <source>
        <dbReference type="EMBL" id="SDC34529.1"/>
    </source>
</evidence>
<reference evidence="2" key="1">
    <citation type="submission" date="2016-10" db="EMBL/GenBank/DDBJ databases">
        <authorList>
            <person name="Varghese N."/>
            <person name="Submissions S."/>
        </authorList>
    </citation>
    <scope>NUCLEOTIDE SEQUENCE [LARGE SCALE GENOMIC DNA]</scope>
    <source>
        <strain evidence="2">DSM 11005</strain>
    </source>
</reference>
<gene>
    <name evidence="1" type="ORF">SAMN04487864_105106</name>
</gene>
<accession>A0A1G6KTV2</accession>
<dbReference type="AlphaFoldDB" id="A0A1G6KTV2"/>
<dbReference type="OrthoDB" id="3034760at2"/>
<keyword evidence="2" id="KW-1185">Reference proteome</keyword>
<protein>
    <submittedName>
        <fullName evidence="1">Uncharacterized protein</fullName>
    </submittedName>
</protein>
<proteinExistence type="predicted"/>
<organism evidence="1 2">
    <name type="scientific">Succiniclasticum ruminis</name>
    <dbReference type="NCBI Taxonomy" id="40841"/>
    <lineage>
        <taxon>Bacteria</taxon>
        <taxon>Bacillati</taxon>
        <taxon>Bacillota</taxon>
        <taxon>Negativicutes</taxon>
        <taxon>Acidaminococcales</taxon>
        <taxon>Acidaminococcaceae</taxon>
        <taxon>Succiniclasticum</taxon>
    </lineage>
</organism>